<feature type="domain" description="NAD(P)-binding" evidence="1">
    <location>
        <begin position="13"/>
        <end position="200"/>
    </location>
</feature>
<dbReference type="PANTHER" id="PTHR43162">
    <property type="match status" value="1"/>
</dbReference>
<accession>A0ABT6KXK7</accession>
<dbReference type="InterPro" id="IPR036291">
    <property type="entry name" value="NAD(P)-bd_dom_sf"/>
</dbReference>
<sequence>MSAPLYLVTGAGGGAGGVSRQVIEQLRQRGHRVRALVHRDDARADPLRALGAEVVVGDLTEPQDVVDAMAGADRMFFSMGVSPDYLLATVVVGDAALEYGRLEVLVNMSQMTVSQMTLTSVGESRQHRLHYLAEHVLNWSGLPVVHIRPTTFLDNPIFTWLPAPVLRARNVLELPFGTGRTSPIAADDVARTVAAVLVDPGARIGGIYELTGPASLDIDGLAAEYSRGLQRPIRGTDIAQETWVENVLKPLGLPPHVKQHLATMALLHRAGRYDRATDDVETITGQPPSTVGSYIAEHPDLFTGGAGYQIRPC</sequence>
<dbReference type="Proteomes" id="UP001160130">
    <property type="component" value="Unassembled WGS sequence"/>
</dbReference>
<keyword evidence="3" id="KW-1185">Reference proteome</keyword>
<proteinExistence type="predicted"/>
<comment type="caution">
    <text evidence="2">The sequence shown here is derived from an EMBL/GenBank/DDBJ whole genome shotgun (WGS) entry which is preliminary data.</text>
</comment>
<dbReference type="Gene3D" id="3.40.50.720">
    <property type="entry name" value="NAD(P)-binding Rossmann-like Domain"/>
    <property type="match status" value="1"/>
</dbReference>
<dbReference type="InterPro" id="IPR051604">
    <property type="entry name" value="Ergot_Alk_Oxidoreductase"/>
</dbReference>
<dbReference type="RefSeq" id="WP_280832106.1">
    <property type="nucleotide sequence ID" value="NZ_JARXVE010000003.1"/>
</dbReference>
<protein>
    <submittedName>
        <fullName evidence="2">Uncharacterized protein YbjT (DUF2867 family)</fullName>
    </submittedName>
</protein>
<dbReference type="EMBL" id="JARXVE010000003">
    <property type="protein sequence ID" value="MDH6195448.1"/>
    <property type="molecule type" value="Genomic_DNA"/>
</dbReference>
<gene>
    <name evidence="2" type="ORF">M2272_002088</name>
</gene>
<evidence type="ECO:0000313" key="2">
    <source>
        <dbReference type="EMBL" id="MDH6195448.1"/>
    </source>
</evidence>
<dbReference type="PANTHER" id="PTHR43162:SF1">
    <property type="entry name" value="PRESTALK A DIFFERENTIATION PROTEIN A"/>
    <property type="match status" value="1"/>
</dbReference>
<dbReference type="SUPFAM" id="SSF51735">
    <property type="entry name" value="NAD(P)-binding Rossmann-fold domains"/>
    <property type="match status" value="1"/>
</dbReference>
<evidence type="ECO:0000313" key="3">
    <source>
        <dbReference type="Proteomes" id="UP001160130"/>
    </source>
</evidence>
<reference evidence="2 3" key="1">
    <citation type="submission" date="2023-04" db="EMBL/GenBank/DDBJ databases">
        <title>Forest soil microbial communities from Buena Vista Peninsula, Colon Province, Panama.</title>
        <authorList>
            <person name="Bouskill N."/>
        </authorList>
    </citation>
    <scope>NUCLEOTIDE SEQUENCE [LARGE SCALE GENOMIC DNA]</scope>
    <source>
        <strain evidence="2 3">AC80</strain>
    </source>
</reference>
<dbReference type="Pfam" id="PF13460">
    <property type="entry name" value="NAD_binding_10"/>
    <property type="match status" value="1"/>
</dbReference>
<name>A0ABT6KXK7_9MYCO</name>
<dbReference type="Gene3D" id="3.90.25.10">
    <property type="entry name" value="UDP-galactose 4-epimerase, domain 1"/>
    <property type="match status" value="1"/>
</dbReference>
<evidence type="ECO:0000259" key="1">
    <source>
        <dbReference type="Pfam" id="PF13460"/>
    </source>
</evidence>
<organism evidence="2 3">
    <name type="scientific">Mycolicibacterium frederiksbergense</name>
    <dbReference type="NCBI Taxonomy" id="117567"/>
    <lineage>
        <taxon>Bacteria</taxon>
        <taxon>Bacillati</taxon>
        <taxon>Actinomycetota</taxon>
        <taxon>Actinomycetes</taxon>
        <taxon>Mycobacteriales</taxon>
        <taxon>Mycobacteriaceae</taxon>
        <taxon>Mycolicibacterium</taxon>
    </lineage>
</organism>
<dbReference type="InterPro" id="IPR016040">
    <property type="entry name" value="NAD(P)-bd_dom"/>
</dbReference>